<organism evidence="1 2">
    <name type="scientific">Phaseolus angularis</name>
    <name type="common">Azuki bean</name>
    <name type="synonym">Vigna angularis</name>
    <dbReference type="NCBI Taxonomy" id="3914"/>
    <lineage>
        <taxon>Eukaryota</taxon>
        <taxon>Viridiplantae</taxon>
        <taxon>Streptophyta</taxon>
        <taxon>Embryophyta</taxon>
        <taxon>Tracheophyta</taxon>
        <taxon>Spermatophyta</taxon>
        <taxon>Magnoliopsida</taxon>
        <taxon>eudicotyledons</taxon>
        <taxon>Gunneridae</taxon>
        <taxon>Pentapetalae</taxon>
        <taxon>rosids</taxon>
        <taxon>fabids</taxon>
        <taxon>Fabales</taxon>
        <taxon>Fabaceae</taxon>
        <taxon>Papilionoideae</taxon>
        <taxon>50 kb inversion clade</taxon>
        <taxon>NPAAA clade</taxon>
        <taxon>indigoferoid/millettioid clade</taxon>
        <taxon>Phaseoleae</taxon>
        <taxon>Vigna</taxon>
    </lineage>
</organism>
<sequence>MSAVGERAAIATLMPFSLSPNNMPQYAFGVRIQRAHFNMKSSKLSRMNNIILALLDI</sequence>
<dbReference type="Proteomes" id="UP000053144">
    <property type="component" value="Chromosome 3"/>
</dbReference>
<gene>
    <name evidence="1" type="ORF">LR48_Vigan03g110700</name>
</gene>
<proteinExistence type="predicted"/>
<reference evidence="2" key="1">
    <citation type="journal article" date="2015" name="Proc. Natl. Acad. Sci. U.S.A.">
        <title>Genome sequencing of adzuki bean (Vigna angularis) provides insight into high starch and low fat accumulation and domestication.</title>
        <authorList>
            <person name="Yang K."/>
            <person name="Tian Z."/>
            <person name="Chen C."/>
            <person name="Luo L."/>
            <person name="Zhao B."/>
            <person name="Wang Z."/>
            <person name="Yu L."/>
            <person name="Li Y."/>
            <person name="Sun Y."/>
            <person name="Li W."/>
            <person name="Chen Y."/>
            <person name="Li Y."/>
            <person name="Zhang Y."/>
            <person name="Ai D."/>
            <person name="Zhao J."/>
            <person name="Shang C."/>
            <person name="Ma Y."/>
            <person name="Wu B."/>
            <person name="Wang M."/>
            <person name="Gao L."/>
            <person name="Sun D."/>
            <person name="Zhang P."/>
            <person name="Guo F."/>
            <person name="Wang W."/>
            <person name="Li Y."/>
            <person name="Wang J."/>
            <person name="Varshney R.K."/>
            <person name="Wang J."/>
            <person name="Ling H.Q."/>
            <person name="Wan P."/>
        </authorList>
    </citation>
    <scope>NUCLEOTIDE SEQUENCE</scope>
    <source>
        <strain evidence="2">cv. Jingnong 6</strain>
    </source>
</reference>
<protein>
    <submittedName>
        <fullName evidence="1">Uncharacterized protein</fullName>
    </submittedName>
</protein>
<evidence type="ECO:0000313" key="1">
    <source>
        <dbReference type="EMBL" id="KOM37725.1"/>
    </source>
</evidence>
<dbReference type="Gramene" id="KOM37725">
    <property type="protein sequence ID" value="KOM37725"/>
    <property type="gene ID" value="LR48_Vigan03g110700"/>
</dbReference>
<accession>A0A0L9U4L0</accession>
<name>A0A0L9U4L0_PHAAN</name>
<evidence type="ECO:0000313" key="2">
    <source>
        <dbReference type="Proteomes" id="UP000053144"/>
    </source>
</evidence>
<dbReference type="EMBL" id="CM003373">
    <property type="protein sequence ID" value="KOM37725.1"/>
    <property type="molecule type" value="Genomic_DNA"/>
</dbReference>
<dbReference type="AlphaFoldDB" id="A0A0L9U4L0"/>